<dbReference type="Pfam" id="PF00005">
    <property type="entry name" value="ABC_tran"/>
    <property type="match status" value="1"/>
</dbReference>
<organism evidence="11 12">
    <name type="scientific">Shimia sagamensis</name>
    <dbReference type="NCBI Taxonomy" id="1566352"/>
    <lineage>
        <taxon>Bacteria</taxon>
        <taxon>Pseudomonadati</taxon>
        <taxon>Pseudomonadota</taxon>
        <taxon>Alphaproteobacteria</taxon>
        <taxon>Rhodobacterales</taxon>
        <taxon>Roseobacteraceae</taxon>
    </lineage>
</organism>
<dbReference type="EMBL" id="FXTY01000004">
    <property type="protein sequence ID" value="SMP23394.1"/>
    <property type="molecule type" value="Genomic_DNA"/>
</dbReference>
<comment type="subcellular location">
    <subcellularLocation>
        <location evidence="1">Cell membrane</location>
        <topology evidence="1">Peripheral membrane protein</topology>
    </subcellularLocation>
</comment>
<dbReference type="Proteomes" id="UP001157961">
    <property type="component" value="Unassembled WGS sequence"/>
</dbReference>
<keyword evidence="2" id="KW-0813">Transport</keyword>
<dbReference type="InterPro" id="IPR003439">
    <property type="entry name" value="ABC_transporter-like_ATP-bd"/>
</dbReference>
<evidence type="ECO:0000256" key="8">
    <source>
        <dbReference type="ARBA" id="ARBA00023065"/>
    </source>
</evidence>
<dbReference type="InterPro" id="IPR003593">
    <property type="entry name" value="AAA+_ATPase"/>
</dbReference>
<dbReference type="PANTHER" id="PTHR42771:SF2">
    <property type="entry name" value="IRON(3+)-HYDROXAMATE IMPORT ATP-BINDING PROTEIN FHUC"/>
    <property type="match status" value="1"/>
</dbReference>
<dbReference type="RefSeq" id="WP_283426295.1">
    <property type="nucleotide sequence ID" value="NZ_FXTY01000004.1"/>
</dbReference>
<keyword evidence="6 11" id="KW-0067">ATP-binding</keyword>
<keyword evidence="12" id="KW-1185">Reference proteome</keyword>
<keyword evidence="7" id="KW-0408">Iron</keyword>
<evidence type="ECO:0000256" key="6">
    <source>
        <dbReference type="ARBA" id="ARBA00022840"/>
    </source>
</evidence>
<comment type="caution">
    <text evidence="11">The sequence shown here is derived from an EMBL/GenBank/DDBJ whole genome shotgun (WGS) entry which is preliminary data.</text>
</comment>
<keyword evidence="8" id="KW-0406">Ion transport</keyword>
<evidence type="ECO:0000313" key="12">
    <source>
        <dbReference type="Proteomes" id="UP001157961"/>
    </source>
</evidence>
<dbReference type="SMART" id="SM00382">
    <property type="entry name" value="AAA"/>
    <property type="match status" value="1"/>
</dbReference>
<protein>
    <submittedName>
        <fullName evidence="11">Iron complex transport system ATP-binding protein</fullName>
    </submittedName>
</protein>
<evidence type="ECO:0000256" key="7">
    <source>
        <dbReference type="ARBA" id="ARBA00023004"/>
    </source>
</evidence>
<dbReference type="GO" id="GO:0005524">
    <property type="term" value="F:ATP binding"/>
    <property type="evidence" value="ECO:0007669"/>
    <property type="project" value="UniProtKB-KW"/>
</dbReference>
<sequence>MSIELTDIRAGYGGFMLDQVTATIKAGELTALIGPNGCGKSTLLKTIARQLPLSAGTVRISGRDTAREPTKAIARQVAVLPQHPVVPPGISVGQLVGYGRAPHQNLFGVRSRTDQEKIEAALEAVAIADLRDRMVSELSGGQRQRAFLAMCVAQDTPYVLLDEPTSFLDIKYQYEVLELTETLHAAGKTIVAVLHDIGHAARFATNLVVMKDGRLYATGTPNQILTPELVEQVYGLRTRVYADPVTGSKMVSPVPNMQPSLGHETARTMCVGLD</sequence>
<keyword evidence="5" id="KW-0547">Nucleotide-binding</keyword>
<evidence type="ECO:0000256" key="1">
    <source>
        <dbReference type="ARBA" id="ARBA00004202"/>
    </source>
</evidence>
<reference evidence="11 12" key="1">
    <citation type="submission" date="2017-05" db="EMBL/GenBank/DDBJ databases">
        <authorList>
            <person name="Varghese N."/>
            <person name="Submissions S."/>
        </authorList>
    </citation>
    <scope>NUCLEOTIDE SEQUENCE [LARGE SCALE GENOMIC DNA]</scope>
    <source>
        <strain evidence="11 12">DSM 29734</strain>
    </source>
</reference>
<evidence type="ECO:0000256" key="3">
    <source>
        <dbReference type="ARBA" id="ARBA00022475"/>
    </source>
</evidence>
<evidence type="ECO:0000256" key="2">
    <source>
        <dbReference type="ARBA" id="ARBA00022448"/>
    </source>
</evidence>
<evidence type="ECO:0000256" key="9">
    <source>
        <dbReference type="ARBA" id="ARBA00023136"/>
    </source>
</evidence>
<dbReference type="PROSITE" id="PS00211">
    <property type="entry name" value="ABC_TRANSPORTER_1"/>
    <property type="match status" value="1"/>
</dbReference>
<accession>A0ABY1P0I6</accession>
<dbReference type="CDD" id="cd03214">
    <property type="entry name" value="ABC_Iron-Siderophores_B12_Hemin"/>
    <property type="match status" value="1"/>
</dbReference>
<evidence type="ECO:0000256" key="5">
    <source>
        <dbReference type="ARBA" id="ARBA00022741"/>
    </source>
</evidence>
<dbReference type="InterPro" id="IPR017871">
    <property type="entry name" value="ABC_transporter-like_CS"/>
</dbReference>
<dbReference type="Gene3D" id="3.40.50.300">
    <property type="entry name" value="P-loop containing nucleotide triphosphate hydrolases"/>
    <property type="match status" value="1"/>
</dbReference>
<dbReference type="SUPFAM" id="SSF52540">
    <property type="entry name" value="P-loop containing nucleoside triphosphate hydrolases"/>
    <property type="match status" value="1"/>
</dbReference>
<dbReference type="InterPro" id="IPR051535">
    <property type="entry name" value="Siderophore_ABC-ATPase"/>
</dbReference>
<evidence type="ECO:0000259" key="10">
    <source>
        <dbReference type="PROSITE" id="PS50893"/>
    </source>
</evidence>
<name>A0ABY1P0I6_9RHOB</name>
<evidence type="ECO:0000313" key="11">
    <source>
        <dbReference type="EMBL" id="SMP23394.1"/>
    </source>
</evidence>
<keyword evidence="3" id="KW-1003">Cell membrane</keyword>
<dbReference type="PANTHER" id="PTHR42771">
    <property type="entry name" value="IRON(3+)-HYDROXAMATE IMPORT ATP-BINDING PROTEIN FHUC"/>
    <property type="match status" value="1"/>
</dbReference>
<keyword evidence="9" id="KW-0472">Membrane</keyword>
<proteinExistence type="predicted"/>
<dbReference type="PROSITE" id="PS50893">
    <property type="entry name" value="ABC_TRANSPORTER_2"/>
    <property type="match status" value="1"/>
</dbReference>
<keyword evidence="4" id="KW-0410">Iron transport</keyword>
<feature type="domain" description="ABC transporter" evidence="10">
    <location>
        <begin position="3"/>
        <end position="237"/>
    </location>
</feature>
<gene>
    <name evidence="11" type="ORF">SAMN06265373_104355</name>
</gene>
<evidence type="ECO:0000256" key="4">
    <source>
        <dbReference type="ARBA" id="ARBA00022496"/>
    </source>
</evidence>
<dbReference type="InterPro" id="IPR027417">
    <property type="entry name" value="P-loop_NTPase"/>
</dbReference>